<accession>A0A8J5FDM8</accession>
<dbReference type="InterPro" id="IPR046364">
    <property type="entry name" value="Exo70_C"/>
</dbReference>
<dbReference type="GO" id="GO:0000145">
    <property type="term" value="C:exocyst"/>
    <property type="evidence" value="ECO:0007669"/>
    <property type="project" value="InterPro"/>
</dbReference>
<dbReference type="InterPro" id="IPR004140">
    <property type="entry name" value="Exo70"/>
</dbReference>
<keyword evidence="1" id="KW-0813">Transport</keyword>
<keyword evidence="1" id="KW-0268">Exocytosis</keyword>
<organism evidence="4 5">
    <name type="scientific">Zingiber officinale</name>
    <name type="common">Ginger</name>
    <name type="synonym">Amomum zingiber</name>
    <dbReference type="NCBI Taxonomy" id="94328"/>
    <lineage>
        <taxon>Eukaryota</taxon>
        <taxon>Viridiplantae</taxon>
        <taxon>Streptophyta</taxon>
        <taxon>Embryophyta</taxon>
        <taxon>Tracheophyta</taxon>
        <taxon>Spermatophyta</taxon>
        <taxon>Magnoliopsida</taxon>
        <taxon>Liliopsida</taxon>
        <taxon>Zingiberales</taxon>
        <taxon>Zingiberaceae</taxon>
        <taxon>Zingiber</taxon>
    </lineage>
</organism>
<evidence type="ECO:0000259" key="3">
    <source>
        <dbReference type="Pfam" id="PF03081"/>
    </source>
</evidence>
<feature type="domain" description="Exocyst complex subunit Exo70 C-terminal" evidence="3">
    <location>
        <begin position="54"/>
        <end position="394"/>
    </location>
</feature>
<dbReference type="GO" id="GO:0005546">
    <property type="term" value="F:phosphatidylinositol-4,5-bisphosphate binding"/>
    <property type="evidence" value="ECO:0007669"/>
    <property type="project" value="InterPro"/>
</dbReference>
<proteinExistence type="inferred from homology"/>
<dbReference type="OrthoDB" id="1922221at2759"/>
<feature type="compositionally biased region" description="Polar residues" evidence="2">
    <location>
        <begin position="408"/>
        <end position="430"/>
    </location>
</feature>
<dbReference type="EMBL" id="JACMSC010000015">
    <property type="protein sequence ID" value="KAG6485889.1"/>
    <property type="molecule type" value="Genomic_DNA"/>
</dbReference>
<comment type="similarity">
    <text evidence="1">Belongs to the EXO70 family.</text>
</comment>
<evidence type="ECO:0000313" key="5">
    <source>
        <dbReference type="Proteomes" id="UP000734854"/>
    </source>
</evidence>
<evidence type="ECO:0000256" key="1">
    <source>
        <dbReference type="RuleBase" id="RU365026"/>
    </source>
</evidence>
<dbReference type="PANTHER" id="PTHR12542">
    <property type="entry name" value="EXOCYST COMPLEX PROTEIN EXO70"/>
    <property type="match status" value="1"/>
</dbReference>
<dbReference type="GO" id="GO:0015031">
    <property type="term" value="P:protein transport"/>
    <property type="evidence" value="ECO:0007669"/>
    <property type="project" value="UniProtKB-KW"/>
</dbReference>
<feature type="region of interest" description="Disordered" evidence="2">
    <location>
        <begin position="405"/>
        <end position="430"/>
    </location>
</feature>
<sequence length="430" mass="47704">MVSAGYSKECVKVYKLLRKSVVDEGLRRLEFDQIAPNSHIHKLDWAALEIKIRSWLLAASAAVSILFSGERILLDHVFAGRDSIRESIFGDISGDSAAQFLRFPEAVAKSKRSMEKMTLLLDLYDTVSELLLEVDSVFSFESTAPVRDQALASLSKRGEAIRTTITDFEAALQTEHLTSPLPGGGVHPLTRRTMEYIAVLADYEPTLTKIFDGSHTAVSLSPSIGEHGERLEVARLLAWLMLALLCKLDAKAVTYRDAALSHLFLANNFQYVSNRAQACSLREEWAARQAAKARYHAERYEQAAWVKVASAVPAREVSPEEARERLRLFSAELEAALASQAGWVVEDTGMREEVRDAVRGMVLPAYRSFYESWKATPAVASVARFSPKDVGVLIAELFARSDHGPGPDSNSGYRIEHNTNSSRLRCSRSI</sequence>
<evidence type="ECO:0000256" key="2">
    <source>
        <dbReference type="SAM" id="MobiDB-lite"/>
    </source>
</evidence>
<dbReference type="AlphaFoldDB" id="A0A8J5FDM8"/>
<dbReference type="GO" id="GO:0006887">
    <property type="term" value="P:exocytosis"/>
    <property type="evidence" value="ECO:0007669"/>
    <property type="project" value="UniProtKB-KW"/>
</dbReference>
<comment type="function">
    <text evidence="1">Component of the exocyst complex.</text>
</comment>
<dbReference type="Proteomes" id="UP000734854">
    <property type="component" value="Unassembled WGS sequence"/>
</dbReference>
<keyword evidence="5" id="KW-1185">Reference proteome</keyword>
<evidence type="ECO:0000313" key="4">
    <source>
        <dbReference type="EMBL" id="KAG6485889.1"/>
    </source>
</evidence>
<dbReference type="PANTHER" id="PTHR12542:SF17">
    <property type="entry name" value="EXOCYST SUBUNIT EXO70 FAMILY PROTEIN"/>
    <property type="match status" value="1"/>
</dbReference>
<comment type="caution">
    <text evidence="4">The sequence shown here is derived from an EMBL/GenBank/DDBJ whole genome shotgun (WGS) entry which is preliminary data.</text>
</comment>
<reference evidence="4 5" key="1">
    <citation type="submission" date="2020-08" db="EMBL/GenBank/DDBJ databases">
        <title>Plant Genome Project.</title>
        <authorList>
            <person name="Zhang R.-G."/>
        </authorList>
    </citation>
    <scope>NUCLEOTIDE SEQUENCE [LARGE SCALE GENOMIC DNA]</scope>
    <source>
        <tissue evidence="4">Rhizome</tissue>
    </source>
</reference>
<dbReference type="Pfam" id="PF03081">
    <property type="entry name" value="Exo70_C"/>
    <property type="match status" value="1"/>
</dbReference>
<keyword evidence="1" id="KW-0653">Protein transport</keyword>
<protein>
    <recommendedName>
        <fullName evidence="1">Exocyst subunit Exo70 family protein</fullName>
    </recommendedName>
</protein>
<gene>
    <name evidence="4" type="ORF">ZIOFF_054456</name>
</gene>
<name>A0A8J5FDM8_ZINOF</name>